<evidence type="ECO:0000256" key="2">
    <source>
        <dbReference type="ARBA" id="ARBA00007067"/>
    </source>
</evidence>
<dbReference type="Pfam" id="PF02635">
    <property type="entry name" value="DsrE"/>
    <property type="match status" value="1"/>
</dbReference>
<dbReference type="NCBIfam" id="TIGR03012">
    <property type="entry name" value="sulf_tusD_dsrE"/>
    <property type="match status" value="1"/>
</dbReference>
<organism evidence="5 6">
    <name type="scientific">Marinobacterium lutimaris</name>
    <dbReference type="NCBI Taxonomy" id="568106"/>
    <lineage>
        <taxon>Bacteria</taxon>
        <taxon>Pseudomonadati</taxon>
        <taxon>Pseudomonadota</taxon>
        <taxon>Gammaproteobacteria</taxon>
        <taxon>Oceanospirillales</taxon>
        <taxon>Oceanospirillaceae</taxon>
        <taxon>Marinobacterium</taxon>
    </lineage>
</organism>
<dbReference type="FunFam" id="3.40.1260.10:FF:000001">
    <property type="entry name" value="Sulfurtransferase TusD"/>
    <property type="match status" value="1"/>
</dbReference>
<keyword evidence="6" id="KW-1185">Reference proteome</keyword>
<evidence type="ECO:0000256" key="4">
    <source>
        <dbReference type="ARBA" id="ARBA00022679"/>
    </source>
</evidence>
<reference evidence="5 6" key="1">
    <citation type="submission" date="2016-10" db="EMBL/GenBank/DDBJ databases">
        <authorList>
            <person name="de Groot N.N."/>
        </authorList>
    </citation>
    <scope>NUCLEOTIDE SEQUENCE [LARGE SCALE GENOMIC DNA]</scope>
    <source>
        <strain evidence="5 6">DSM 22012</strain>
    </source>
</reference>
<accession>A0A1H5VZ99</accession>
<dbReference type="NCBIfam" id="NF001237">
    <property type="entry name" value="PRK00207.1"/>
    <property type="match status" value="1"/>
</dbReference>
<proteinExistence type="inferred from homology"/>
<dbReference type="GO" id="GO:0002143">
    <property type="term" value="P:tRNA wobble position uridine thiolation"/>
    <property type="evidence" value="ECO:0007669"/>
    <property type="project" value="TreeGrafter"/>
</dbReference>
<dbReference type="SUPFAM" id="SSF75169">
    <property type="entry name" value="DsrEFH-like"/>
    <property type="match status" value="1"/>
</dbReference>
<dbReference type="EMBL" id="FNVQ01000001">
    <property type="protein sequence ID" value="SEF92540.1"/>
    <property type="molecule type" value="Genomic_DNA"/>
</dbReference>
<dbReference type="InterPro" id="IPR027396">
    <property type="entry name" value="DsrEFH-like"/>
</dbReference>
<dbReference type="GO" id="GO:1990228">
    <property type="term" value="C:sulfurtransferase complex"/>
    <property type="evidence" value="ECO:0007669"/>
    <property type="project" value="TreeGrafter"/>
</dbReference>
<keyword evidence="4" id="KW-0808">Transferase</keyword>
<dbReference type="AlphaFoldDB" id="A0A1H5VZ99"/>
<dbReference type="Gene3D" id="3.40.1260.10">
    <property type="entry name" value="DsrEFH-like"/>
    <property type="match status" value="1"/>
</dbReference>
<sequence>MIFSLVVQASPVQSQGAETALRFARALLASGHSIHRVFFYRDGIHNGTALASPPQDEANIPAQWQALAKEHQLDLVVCIAAAVRRGVMNENEAKRYKKESANLAPGFELSGLGQLVEACLVSDRVITFGGRS</sequence>
<dbReference type="PANTHER" id="PTHR34874">
    <property type="entry name" value="PROTEIN YCHN"/>
    <property type="match status" value="1"/>
</dbReference>
<evidence type="ECO:0000313" key="5">
    <source>
        <dbReference type="EMBL" id="SEF92540.1"/>
    </source>
</evidence>
<dbReference type="InterPro" id="IPR003787">
    <property type="entry name" value="Sulphur_relay_DsrE/F-like"/>
</dbReference>
<keyword evidence="3" id="KW-0963">Cytoplasm</keyword>
<dbReference type="PANTHER" id="PTHR34874:SF3">
    <property type="entry name" value="SULFURTRANSFERASE TUSD"/>
    <property type="match status" value="1"/>
</dbReference>
<evidence type="ECO:0000256" key="1">
    <source>
        <dbReference type="ARBA" id="ARBA00004496"/>
    </source>
</evidence>
<gene>
    <name evidence="5" type="ORF">SAMN05444390_101894</name>
</gene>
<dbReference type="GO" id="GO:0097163">
    <property type="term" value="F:sulfur carrier activity"/>
    <property type="evidence" value="ECO:0007669"/>
    <property type="project" value="TreeGrafter"/>
</dbReference>
<dbReference type="OrthoDB" id="9787483at2"/>
<comment type="subcellular location">
    <subcellularLocation>
        <location evidence="1">Cytoplasm</location>
    </subcellularLocation>
</comment>
<evidence type="ECO:0000313" key="6">
    <source>
        <dbReference type="Proteomes" id="UP000236745"/>
    </source>
</evidence>
<dbReference type="GO" id="GO:0016783">
    <property type="term" value="F:sulfurtransferase activity"/>
    <property type="evidence" value="ECO:0007669"/>
    <property type="project" value="InterPro"/>
</dbReference>
<evidence type="ECO:0000256" key="3">
    <source>
        <dbReference type="ARBA" id="ARBA00022490"/>
    </source>
</evidence>
<protein>
    <submittedName>
        <fullName evidence="5">tRNA 2-thiouridine synthesizing protein D</fullName>
    </submittedName>
</protein>
<dbReference type="RefSeq" id="WP_104001843.1">
    <property type="nucleotide sequence ID" value="NZ_FNVQ01000001.1"/>
</dbReference>
<name>A0A1H5VZ99_9GAMM</name>
<comment type="similarity">
    <text evidence="2">Belongs to the DsrE/TusD family.</text>
</comment>
<dbReference type="Proteomes" id="UP000236745">
    <property type="component" value="Unassembled WGS sequence"/>
</dbReference>
<dbReference type="InterPro" id="IPR017463">
    <property type="entry name" value="Sulphur_relay_TusD/DsrE"/>
</dbReference>